<organism evidence="2 3">
    <name type="scientific">Spirosoma pollinicola</name>
    <dbReference type="NCBI Taxonomy" id="2057025"/>
    <lineage>
        <taxon>Bacteria</taxon>
        <taxon>Pseudomonadati</taxon>
        <taxon>Bacteroidota</taxon>
        <taxon>Cytophagia</taxon>
        <taxon>Cytophagales</taxon>
        <taxon>Cytophagaceae</taxon>
        <taxon>Spirosoma</taxon>
    </lineage>
</organism>
<dbReference type="Proteomes" id="UP000232883">
    <property type="component" value="Chromosome"/>
</dbReference>
<name>A0A2K8Z6T2_9BACT</name>
<dbReference type="OrthoDB" id="9801888at2"/>
<evidence type="ECO:0000313" key="2">
    <source>
        <dbReference type="EMBL" id="AUD05558.1"/>
    </source>
</evidence>
<accession>A0A2K8Z6T2</accession>
<dbReference type="InterPro" id="IPR007936">
    <property type="entry name" value="VapE-like_dom"/>
</dbReference>
<proteinExistence type="predicted"/>
<evidence type="ECO:0000313" key="3">
    <source>
        <dbReference type="Proteomes" id="UP000232883"/>
    </source>
</evidence>
<dbReference type="RefSeq" id="WP_100992111.1">
    <property type="nucleotide sequence ID" value="NZ_CP025096.1"/>
</dbReference>
<dbReference type="AlphaFoldDB" id="A0A2K8Z6T2"/>
<keyword evidence="3" id="KW-1185">Reference proteome</keyword>
<evidence type="ECO:0000259" key="1">
    <source>
        <dbReference type="Pfam" id="PF05272"/>
    </source>
</evidence>
<reference evidence="2 3" key="1">
    <citation type="submission" date="2017-11" db="EMBL/GenBank/DDBJ databases">
        <title>Taxonomic description and genome sequences of Spirosoma HA7 sp. nov., isolated from pollen microhabitat of Corylus avellana.</title>
        <authorList>
            <person name="Ambika Manirajan B."/>
            <person name="Suarez C."/>
            <person name="Ratering S."/>
            <person name="Geissler-Plaum R."/>
            <person name="Cardinale M."/>
            <person name="Sylvia S."/>
        </authorList>
    </citation>
    <scope>NUCLEOTIDE SEQUENCE [LARGE SCALE GENOMIC DNA]</scope>
    <source>
        <strain evidence="2 3">HA7</strain>
    </source>
</reference>
<gene>
    <name evidence="2" type="ORF">CWM47_29170</name>
</gene>
<dbReference type="PANTHER" id="PTHR34985">
    <property type="entry name" value="SLR0554 PROTEIN"/>
    <property type="match status" value="1"/>
</dbReference>
<dbReference type="Pfam" id="PF05272">
    <property type="entry name" value="VapE-like_dom"/>
    <property type="match status" value="1"/>
</dbReference>
<dbReference type="KEGG" id="spir:CWM47_29170"/>
<dbReference type="EMBL" id="CP025096">
    <property type="protein sequence ID" value="AUD05558.1"/>
    <property type="molecule type" value="Genomic_DNA"/>
</dbReference>
<feature type="domain" description="Virulence-associated protein E-like" evidence="1">
    <location>
        <begin position="102"/>
        <end position="314"/>
    </location>
</feature>
<sequence>MKSNSNSDENTEGQPIIQRIQKFLFDKHEYRVNIVSNQLERKKKATSEWELVNMADIEFELFNSNFKGFKDPLKALFGSKLIPRYDPFTTYFEGLPKWDASQPDYIDQLADFVHTDDQIWWKSMFKKWMVRAVGQAVGKIQFNKQCLTLVGKQNDGKTTFLDFLIPEGLKNYAKKGFDFGHKDGKFSLIQNFFINLDELASFEKKELNNEFKTVLSESTVKFRLLFQNIETPFARRASFVASTNQFEFLTDETGNVRWLPFIVKAIQHDAGGPKGYAATIAIDLVWAQAQALLSDAAFNCNMTPDEINHQELLNRRFLRTTTEMEVISKYYLPSEKGESDAIFCNATDIEEYLRGKTSIKLHRGQIGTAMKFMGFVKESSYSKDKGFSLKGYYVKIK</sequence>
<dbReference type="PANTHER" id="PTHR34985:SF1">
    <property type="entry name" value="SLR0554 PROTEIN"/>
    <property type="match status" value="1"/>
</dbReference>
<protein>
    <recommendedName>
        <fullName evidence="1">Virulence-associated protein E-like domain-containing protein</fullName>
    </recommendedName>
</protein>